<dbReference type="PANTHER" id="PTHR43668:SF2">
    <property type="entry name" value="ALLANTOINASE"/>
    <property type="match status" value="1"/>
</dbReference>
<dbReference type="Proteomes" id="UP001348492">
    <property type="component" value="Chromosome"/>
</dbReference>
<dbReference type="NCBIfam" id="NF006839">
    <property type="entry name" value="PRK09357.1-4"/>
    <property type="match status" value="1"/>
</dbReference>
<evidence type="ECO:0000256" key="4">
    <source>
        <dbReference type="ARBA" id="ARBA00022801"/>
    </source>
</evidence>
<feature type="binding site" evidence="6">
    <location>
        <position position="62"/>
    </location>
    <ligand>
        <name>Zn(2+)</name>
        <dbReference type="ChEBI" id="CHEBI:29105"/>
        <label>1</label>
    </ligand>
</feature>
<feature type="binding site" evidence="6">
    <location>
        <position position="178"/>
    </location>
    <ligand>
        <name>Zn(2+)</name>
        <dbReference type="ChEBI" id="CHEBI:29105"/>
        <label>2</label>
    </ligand>
</feature>
<comment type="cofactor">
    <cofactor evidence="6">
        <name>Zn(2+)</name>
        <dbReference type="ChEBI" id="CHEBI:29105"/>
    </cofactor>
    <text evidence="6">Binds 2 Zn(2+) ions per subunit.</text>
</comment>
<keyword evidence="5 6" id="KW-0665">Pyrimidine biosynthesis</keyword>
<dbReference type="InterPro" id="IPR004722">
    <property type="entry name" value="DHOase"/>
</dbReference>
<proteinExistence type="inferred from homology"/>
<feature type="binding site" evidence="6">
    <location>
        <begin position="62"/>
        <end position="64"/>
    </location>
    <ligand>
        <name>substrate</name>
    </ligand>
</feature>
<name>A0ABZ2EUW6_9FIRM</name>
<keyword evidence="9" id="KW-1185">Reference proteome</keyword>
<dbReference type="PROSITE" id="PS00483">
    <property type="entry name" value="DIHYDROOROTASE_2"/>
    <property type="match status" value="1"/>
</dbReference>
<feature type="binding site" evidence="6">
    <location>
        <position position="94"/>
    </location>
    <ligand>
        <name>substrate</name>
    </ligand>
</feature>
<keyword evidence="4 6" id="KW-0378">Hydrolase</keyword>
<sequence>MILIKNGRLIDPLSKKDEVVDIAIEDGKIKKIGKIEVNEKFKEIIDAKGYIVSPGLIDVHVHFRDPGFTYKEDILTGAKSAARGGFTTVICMANTKPVVDNVETLNYINEKAKEACINVLQVGSITKSFRGKELTNFEELLENGAVGFSDDGIAIMDTEILYEAMNKAKELDVPISLHEEDSNFIETAGVNDSEIAKKLGLKGGAKTCAEDIMVARDCMIALETGAKVSIQHISSGVAVETVRFAKSLGAKVYAEAAPHHFTLTEEDVLKHGSLAKMNPPLRTDKDNQTIIEGLKDNTIEIIATDHAPHIMEEKNRVFAACPSGIIGLETSLALGITSLVKENHLSLMSLLEKMTINPAKLYNLDRGYIKEGAIADILIFNPGEEWIVKDFDSKSSNSPFIGEKLLGKVKYTISEGKIVYTDK</sequence>
<reference evidence="8 9" key="1">
    <citation type="journal article" date="2023" name="PLoS ONE">
        <title>Genome-based metabolic and phylogenomic analysis of three Terrisporobacter species.</title>
        <authorList>
            <person name="Boer T."/>
            <person name="Bengelsdorf F.R."/>
            <person name="Bomeke M."/>
            <person name="Daniel R."/>
            <person name="Poehlein A."/>
        </authorList>
    </citation>
    <scope>NUCLEOTIDE SEQUENCE [LARGE SCALE GENOMIC DNA]</scope>
    <source>
        <strain evidence="8 9">DSM 1288</strain>
    </source>
</reference>
<dbReference type="InterPro" id="IPR032466">
    <property type="entry name" value="Metal_Hydrolase"/>
</dbReference>
<feature type="domain" description="Dihydroorotase catalytic" evidence="7">
    <location>
        <begin position="51"/>
        <end position="235"/>
    </location>
</feature>
<feature type="binding site" evidence="6">
    <location>
        <position position="278"/>
    </location>
    <ligand>
        <name>substrate</name>
    </ligand>
</feature>
<comment type="function">
    <text evidence="1 6">Catalyzes the reversible cyclization of carbamoyl aspartate to dihydroorotate.</text>
</comment>
<dbReference type="InterPro" id="IPR024403">
    <property type="entry name" value="DHOase_cat"/>
</dbReference>
<dbReference type="PROSITE" id="PS00482">
    <property type="entry name" value="DIHYDROOROTASE_1"/>
    <property type="match status" value="1"/>
</dbReference>
<comment type="similarity">
    <text evidence="2 6">Belongs to the metallo-dependent hydrolases superfamily. DHOase family. Class I DHOase subfamily.</text>
</comment>
<dbReference type="HAMAP" id="MF_00220_B">
    <property type="entry name" value="PyrC_classI_B"/>
    <property type="match status" value="1"/>
</dbReference>
<dbReference type="PANTHER" id="PTHR43668">
    <property type="entry name" value="ALLANTOINASE"/>
    <property type="match status" value="1"/>
</dbReference>
<dbReference type="InterPro" id="IPR002195">
    <property type="entry name" value="Dihydroorotase_CS"/>
</dbReference>
<dbReference type="NCBIfam" id="TIGR00857">
    <property type="entry name" value="pyrC_multi"/>
    <property type="match status" value="1"/>
</dbReference>
<comment type="catalytic activity">
    <reaction evidence="6">
        <text>(S)-dihydroorotate + H2O = N-carbamoyl-L-aspartate + H(+)</text>
        <dbReference type="Rhea" id="RHEA:24296"/>
        <dbReference type="ChEBI" id="CHEBI:15377"/>
        <dbReference type="ChEBI" id="CHEBI:15378"/>
        <dbReference type="ChEBI" id="CHEBI:30864"/>
        <dbReference type="ChEBI" id="CHEBI:32814"/>
        <dbReference type="EC" id="3.5.2.3"/>
    </reaction>
</comment>
<feature type="binding site" evidence="6">
    <location>
        <position position="151"/>
    </location>
    <ligand>
        <name>Zn(2+)</name>
        <dbReference type="ChEBI" id="CHEBI:29105"/>
        <label>1</label>
    </ligand>
</feature>
<dbReference type="SUPFAM" id="SSF51556">
    <property type="entry name" value="Metallo-dependent hydrolases"/>
    <property type="match status" value="1"/>
</dbReference>
<evidence type="ECO:0000256" key="3">
    <source>
        <dbReference type="ARBA" id="ARBA00022723"/>
    </source>
</evidence>
<dbReference type="InterPro" id="IPR011059">
    <property type="entry name" value="Metal-dep_hydrolase_composite"/>
</dbReference>
<dbReference type="EMBL" id="CP117523">
    <property type="protein sequence ID" value="WWD83225.1"/>
    <property type="molecule type" value="Genomic_DNA"/>
</dbReference>
<dbReference type="Pfam" id="PF12890">
    <property type="entry name" value="DHOase"/>
    <property type="match status" value="1"/>
</dbReference>
<gene>
    <name evidence="6 8" type="primary">pyrC</name>
    <name evidence="8" type="ORF">TEGL_16310</name>
</gene>
<feature type="binding site" evidence="6">
    <location>
        <position position="305"/>
    </location>
    <ligand>
        <name>Zn(2+)</name>
        <dbReference type="ChEBI" id="CHEBI:29105"/>
        <label>1</label>
    </ligand>
</feature>
<accession>A0ABZ2EUW6</accession>
<evidence type="ECO:0000256" key="2">
    <source>
        <dbReference type="ARBA" id="ARBA00010286"/>
    </source>
</evidence>
<feature type="binding site" evidence="6">
    <location>
        <position position="309"/>
    </location>
    <ligand>
        <name>substrate</name>
    </ligand>
</feature>
<dbReference type="EC" id="3.5.2.3" evidence="6"/>
<feature type="active site" evidence="6">
    <location>
        <position position="305"/>
    </location>
</feature>
<keyword evidence="3 6" id="KW-0479">Metal-binding</keyword>
<feature type="binding site" evidence="6">
    <location>
        <position position="151"/>
    </location>
    <ligand>
        <name>Zn(2+)</name>
        <dbReference type="ChEBI" id="CHEBI:29105"/>
        <label>2</label>
    </ligand>
</feature>
<dbReference type="InterPro" id="IPR050138">
    <property type="entry name" value="DHOase/Allantoinase_Hydrolase"/>
</dbReference>
<comment type="caution">
    <text evidence="6">Lacks conserved residue(s) required for the propagation of feature annotation.</text>
</comment>
<keyword evidence="6" id="KW-0862">Zinc</keyword>
<organism evidence="8 9">
    <name type="scientific">Terrisporobacter glycolicus ATCC 14880 = DSM 1288</name>
    <dbReference type="NCBI Taxonomy" id="1121315"/>
    <lineage>
        <taxon>Bacteria</taxon>
        <taxon>Bacillati</taxon>
        <taxon>Bacillota</taxon>
        <taxon>Clostridia</taxon>
        <taxon>Peptostreptococcales</taxon>
        <taxon>Peptostreptococcaceae</taxon>
        <taxon>Terrisporobacter</taxon>
    </lineage>
</organism>
<dbReference type="Gene3D" id="2.30.40.10">
    <property type="entry name" value="Urease, subunit C, domain 1"/>
    <property type="match status" value="1"/>
</dbReference>
<evidence type="ECO:0000313" key="8">
    <source>
        <dbReference type="EMBL" id="WWD83225.1"/>
    </source>
</evidence>
<feature type="binding site" evidence="6">
    <location>
        <position position="232"/>
    </location>
    <ligand>
        <name>Zn(2+)</name>
        <dbReference type="ChEBI" id="CHEBI:29105"/>
        <label>2</label>
    </ligand>
</feature>
<dbReference type="Gene3D" id="3.20.20.140">
    <property type="entry name" value="Metal-dependent hydrolases"/>
    <property type="match status" value="1"/>
</dbReference>
<comment type="pathway">
    <text evidence="6">Pyrimidine metabolism; UMP biosynthesis via de novo pathway; (S)-dihydroorotate from bicarbonate: step 3/3.</text>
</comment>
<dbReference type="CDD" id="cd01317">
    <property type="entry name" value="DHOase_IIa"/>
    <property type="match status" value="1"/>
</dbReference>
<dbReference type="RefSeq" id="WP_018591354.1">
    <property type="nucleotide sequence ID" value="NZ_CP117523.1"/>
</dbReference>
<evidence type="ECO:0000259" key="7">
    <source>
        <dbReference type="Pfam" id="PF12890"/>
    </source>
</evidence>
<evidence type="ECO:0000256" key="6">
    <source>
        <dbReference type="HAMAP-Rule" id="MF_00220"/>
    </source>
</evidence>
<evidence type="ECO:0000256" key="5">
    <source>
        <dbReference type="ARBA" id="ARBA00022975"/>
    </source>
</evidence>
<feature type="binding site" evidence="6">
    <location>
        <position position="60"/>
    </location>
    <ligand>
        <name>Zn(2+)</name>
        <dbReference type="ChEBI" id="CHEBI:29105"/>
        <label>1</label>
    </ligand>
</feature>
<protein>
    <recommendedName>
        <fullName evidence="6">Dihydroorotase</fullName>
        <shortName evidence="6">DHOase</shortName>
        <ecNumber evidence="6">3.5.2.3</ecNumber>
    </recommendedName>
</protein>
<evidence type="ECO:0000256" key="1">
    <source>
        <dbReference type="ARBA" id="ARBA00002368"/>
    </source>
</evidence>
<dbReference type="SUPFAM" id="SSF51338">
    <property type="entry name" value="Composite domain of metallo-dependent hydrolases"/>
    <property type="match status" value="1"/>
</dbReference>
<dbReference type="GO" id="GO:0004151">
    <property type="term" value="F:dihydroorotase activity"/>
    <property type="evidence" value="ECO:0007669"/>
    <property type="project" value="UniProtKB-EC"/>
</dbReference>
<evidence type="ECO:0000313" key="9">
    <source>
        <dbReference type="Proteomes" id="UP001348492"/>
    </source>
</evidence>